<organism evidence="2 3">
    <name type="scientific">Mycolicibacterium senegalense</name>
    <dbReference type="NCBI Taxonomy" id="1796"/>
    <lineage>
        <taxon>Bacteria</taxon>
        <taxon>Bacillati</taxon>
        <taxon>Actinomycetota</taxon>
        <taxon>Actinomycetes</taxon>
        <taxon>Mycobacteriales</taxon>
        <taxon>Mycobacteriaceae</taxon>
        <taxon>Mycolicibacterium</taxon>
    </lineage>
</organism>
<reference evidence="2 3" key="1">
    <citation type="submission" date="2018-06" db="EMBL/GenBank/DDBJ databases">
        <authorList>
            <consortium name="Pathogen Informatics"/>
            <person name="Doyle S."/>
        </authorList>
    </citation>
    <scope>NUCLEOTIDE SEQUENCE [LARGE SCALE GENOMIC DNA]</scope>
    <source>
        <strain evidence="2 3">NCTC4524</strain>
    </source>
</reference>
<dbReference type="Proteomes" id="UP000254945">
    <property type="component" value="Unassembled WGS sequence"/>
</dbReference>
<feature type="signal peptide" evidence="1">
    <location>
        <begin position="1"/>
        <end position="25"/>
    </location>
</feature>
<dbReference type="PROSITE" id="PS51257">
    <property type="entry name" value="PROKAR_LIPOPROTEIN"/>
    <property type="match status" value="1"/>
</dbReference>
<protein>
    <recommendedName>
        <fullName evidence="4">Lipoprotein LppI</fullName>
    </recommendedName>
</protein>
<sequence length="184" mass="19868">MMYRISATLLLFTTAWMSSACTATADPPTPTPTVEAGKFPDMSAYTPANPDDYIQQLDNPGRPTKLNKYSFNTPDGIRCSFGQLASASCGGNNLPSIPAAVCDSAQGVYRYNLVSTSQGVQQWPRGERNCSDDLPPHKVLPPFHTLTVYEVTCGVDDQGTTACKDPQGRGFVLSPSWSGWIPKV</sequence>
<proteinExistence type="predicted"/>
<gene>
    <name evidence="2" type="ORF">NCTC4524_01077</name>
</gene>
<evidence type="ECO:0000256" key="1">
    <source>
        <dbReference type="SAM" id="SignalP"/>
    </source>
</evidence>
<evidence type="ECO:0000313" key="3">
    <source>
        <dbReference type="Proteomes" id="UP000254945"/>
    </source>
</evidence>
<evidence type="ECO:0000313" key="2">
    <source>
        <dbReference type="EMBL" id="STZ53458.1"/>
    </source>
</evidence>
<accession>A0A378SXX8</accession>
<evidence type="ECO:0008006" key="4">
    <source>
        <dbReference type="Google" id="ProtNLM"/>
    </source>
</evidence>
<dbReference type="EMBL" id="UGQQ01000001">
    <property type="protein sequence ID" value="STZ53458.1"/>
    <property type="molecule type" value="Genomic_DNA"/>
</dbReference>
<dbReference type="AlphaFoldDB" id="A0A378SXX8"/>
<feature type="chain" id="PRO_5016979962" description="Lipoprotein LppI" evidence="1">
    <location>
        <begin position="26"/>
        <end position="184"/>
    </location>
</feature>
<name>A0A378SXX8_9MYCO</name>
<keyword evidence="1" id="KW-0732">Signal</keyword>